<keyword evidence="3" id="KW-1185">Reference proteome</keyword>
<dbReference type="Pfam" id="PF19644">
    <property type="entry name" value="DUF6147"/>
    <property type="match status" value="1"/>
</dbReference>
<name>A0ABR7NQW8_9FIRM</name>
<evidence type="ECO:0000256" key="1">
    <source>
        <dbReference type="SAM" id="SignalP"/>
    </source>
</evidence>
<dbReference type="Proteomes" id="UP000647491">
    <property type="component" value="Unassembled WGS sequence"/>
</dbReference>
<reference evidence="2 3" key="1">
    <citation type="submission" date="2020-08" db="EMBL/GenBank/DDBJ databases">
        <title>Genome public.</title>
        <authorList>
            <person name="Liu C."/>
            <person name="Sun Q."/>
        </authorList>
    </citation>
    <scope>NUCLEOTIDE SEQUENCE [LARGE SCALE GENOMIC DNA]</scope>
    <source>
        <strain evidence="2 3">BX10</strain>
    </source>
</reference>
<feature type="chain" id="PRO_5045242901" evidence="1">
    <location>
        <begin position="25"/>
        <end position="174"/>
    </location>
</feature>
<dbReference type="InterPro" id="IPR046145">
    <property type="entry name" value="DUF6147"/>
</dbReference>
<proteinExistence type="predicted"/>
<protein>
    <submittedName>
        <fullName evidence="2">Uncharacterized protein</fullName>
    </submittedName>
</protein>
<evidence type="ECO:0000313" key="3">
    <source>
        <dbReference type="Proteomes" id="UP000647491"/>
    </source>
</evidence>
<feature type="signal peptide" evidence="1">
    <location>
        <begin position="1"/>
        <end position="24"/>
    </location>
</feature>
<gene>
    <name evidence="2" type="ORF">H8708_04610</name>
</gene>
<evidence type="ECO:0000313" key="2">
    <source>
        <dbReference type="EMBL" id="MBC8598519.1"/>
    </source>
</evidence>
<dbReference type="RefSeq" id="WP_262427114.1">
    <property type="nucleotide sequence ID" value="NZ_JACRTJ010000011.1"/>
</dbReference>
<organism evidence="2 3">
    <name type="scientific">Enterocloster hominis</name>
    <name type="common">ex Liu et al. 2021</name>
    <dbReference type="NCBI Taxonomy" id="2763663"/>
    <lineage>
        <taxon>Bacteria</taxon>
        <taxon>Bacillati</taxon>
        <taxon>Bacillota</taxon>
        <taxon>Clostridia</taxon>
        <taxon>Lachnospirales</taxon>
        <taxon>Lachnospiraceae</taxon>
        <taxon>Enterocloster</taxon>
    </lineage>
</organism>
<dbReference type="EMBL" id="JACRTJ010000011">
    <property type="protein sequence ID" value="MBC8598519.1"/>
    <property type="molecule type" value="Genomic_DNA"/>
</dbReference>
<sequence>MKKGVFLIMLVLTAVLGITSISYAAELTWDTVPGHHNQSILLGPDEKFSKDVIWYPSRGEFLSNGILEITNQENGSIYICVDTFAHVNVDRIRHTVFLDQWDEGRQDWVQVDYWEFERTKEEEGGELSMMTDTITIKNVATNRYYRARGLHMVEIGDEIEGCATETHGVLITKD</sequence>
<comment type="caution">
    <text evidence="2">The sequence shown here is derived from an EMBL/GenBank/DDBJ whole genome shotgun (WGS) entry which is preliminary data.</text>
</comment>
<keyword evidence="1" id="KW-0732">Signal</keyword>
<accession>A0ABR7NQW8</accession>